<evidence type="ECO:0000259" key="3">
    <source>
        <dbReference type="PROSITE" id="PS50240"/>
    </source>
</evidence>
<reference evidence="4" key="1">
    <citation type="submission" date="2020-07" db="EMBL/GenBank/DDBJ databases">
        <title>Multicomponent nature underlies the extraordinary mechanical properties of spider dragline silk.</title>
        <authorList>
            <person name="Kono N."/>
            <person name="Nakamura H."/>
            <person name="Mori M."/>
            <person name="Yoshida Y."/>
            <person name="Ohtoshi R."/>
            <person name="Malay A.D."/>
            <person name="Moran D.A.P."/>
            <person name="Tomita M."/>
            <person name="Numata K."/>
            <person name="Arakawa K."/>
        </authorList>
    </citation>
    <scope>NUCLEOTIDE SEQUENCE</scope>
</reference>
<dbReference type="InterPro" id="IPR043504">
    <property type="entry name" value="Peptidase_S1_PA_chymotrypsin"/>
</dbReference>
<dbReference type="InterPro" id="IPR009003">
    <property type="entry name" value="Peptidase_S1_PA"/>
</dbReference>
<evidence type="ECO:0000313" key="5">
    <source>
        <dbReference type="Proteomes" id="UP000887116"/>
    </source>
</evidence>
<dbReference type="Proteomes" id="UP000887116">
    <property type="component" value="Unassembled WGS sequence"/>
</dbReference>
<keyword evidence="1" id="KW-1015">Disulfide bond</keyword>
<proteinExistence type="inferred from homology"/>
<gene>
    <name evidence="4" type="primary">NCL1_28195</name>
    <name evidence="4" type="ORF">TNCT_165401</name>
</gene>
<dbReference type="InterPro" id="IPR051487">
    <property type="entry name" value="Ser/Thr_Proteases_Immune/Dev"/>
</dbReference>
<protein>
    <submittedName>
        <fullName evidence="4">Tryptase beta-2</fullName>
    </submittedName>
</protein>
<comment type="similarity">
    <text evidence="2">Belongs to the peptidase S1 family. CLIP subfamily.</text>
</comment>
<dbReference type="EMBL" id="BMAO01032287">
    <property type="protein sequence ID" value="GFQ81199.1"/>
    <property type="molecule type" value="Genomic_DNA"/>
</dbReference>
<accession>A0A8X6KQA1</accession>
<organism evidence="4 5">
    <name type="scientific">Trichonephila clavata</name>
    <name type="common">Joro spider</name>
    <name type="synonym">Nephila clavata</name>
    <dbReference type="NCBI Taxonomy" id="2740835"/>
    <lineage>
        <taxon>Eukaryota</taxon>
        <taxon>Metazoa</taxon>
        <taxon>Ecdysozoa</taxon>
        <taxon>Arthropoda</taxon>
        <taxon>Chelicerata</taxon>
        <taxon>Arachnida</taxon>
        <taxon>Araneae</taxon>
        <taxon>Araneomorphae</taxon>
        <taxon>Entelegynae</taxon>
        <taxon>Araneoidea</taxon>
        <taxon>Nephilidae</taxon>
        <taxon>Trichonephila</taxon>
    </lineage>
</organism>
<evidence type="ECO:0000256" key="1">
    <source>
        <dbReference type="ARBA" id="ARBA00023157"/>
    </source>
</evidence>
<feature type="domain" description="Peptidase S1" evidence="3">
    <location>
        <begin position="1"/>
        <end position="151"/>
    </location>
</feature>
<dbReference type="PANTHER" id="PTHR24256">
    <property type="entry name" value="TRYPTASE-RELATED"/>
    <property type="match status" value="1"/>
</dbReference>
<sequence length="159" mass="17940">MNNLALIELEEPLKCSPMTSPICLPFNMKELKFDNKLSIAGWGSNAFAGYSRFYKDEYQILREGDIEKLDTSKCNNSAVPKAFHGQYLCAFSKFQQACHVDIGGSAFARSGKSFYAIGLVSHTSIPKIRPKQPITLTNVNHFAGFIRHFVRKFPEPWSK</sequence>
<dbReference type="PROSITE" id="PS50240">
    <property type="entry name" value="TRYPSIN_DOM"/>
    <property type="match status" value="1"/>
</dbReference>
<dbReference type="GO" id="GO:0004252">
    <property type="term" value="F:serine-type endopeptidase activity"/>
    <property type="evidence" value="ECO:0007669"/>
    <property type="project" value="InterPro"/>
</dbReference>
<comment type="caution">
    <text evidence="4">The sequence shown here is derived from an EMBL/GenBank/DDBJ whole genome shotgun (WGS) entry which is preliminary data.</text>
</comment>
<dbReference type="InterPro" id="IPR001254">
    <property type="entry name" value="Trypsin_dom"/>
</dbReference>
<evidence type="ECO:0000256" key="2">
    <source>
        <dbReference type="ARBA" id="ARBA00024195"/>
    </source>
</evidence>
<dbReference type="SUPFAM" id="SSF50494">
    <property type="entry name" value="Trypsin-like serine proteases"/>
    <property type="match status" value="1"/>
</dbReference>
<evidence type="ECO:0000313" key="4">
    <source>
        <dbReference type="EMBL" id="GFQ81199.1"/>
    </source>
</evidence>
<dbReference type="Gene3D" id="2.40.10.10">
    <property type="entry name" value="Trypsin-like serine proteases"/>
    <property type="match status" value="1"/>
</dbReference>
<dbReference type="Pfam" id="PF00089">
    <property type="entry name" value="Trypsin"/>
    <property type="match status" value="1"/>
</dbReference>
<keyword evidence="5" id="KW-1185">Reference proteome</keyword>
<name>A0A8X6KQA1_TRICU</name>
<dbReference type="OrthoDB" id="6339452at2759"/>
<dbReference type="GO" id="GO:0006508">
    <property type="term" value="P:proteolysis"/>
    <property type="evidence" value="ECO:0007669"/>
    <property type="project" value="InterPro"/>
</dbReference>
<dbReference type="AlphaFoldDB" id="A0A8X6KQA1"/>